<dbReference type="RefSeq" id="WP_380632418.1">
    <property type="nucleotide sequence ID" value="NZ_JBHSQO010000002.1"/>
</dbReference>
<dbReference type="Proteomes" id="UP001596220">
    <property type="component" value="Unassembled WGS sequence"/>
</dbReference>
<organism evidence="1 2">
    <name type="scientific">Saccharothrix lopnurensis</name>
    <dbReference type="NCBI Taxonomy" id="1670621"/>
    <lineage>
        <taxon>Bacteria</taxon>
        <taxon>Bacillati</taxon>
        <taxon>Actinomycetota</taxon>
        <taxon>Actinomycetes</taxon>
        <taxon>Pseudonocardiales</taxon>
        <taxon>Pseudonocardiaceae</taxon>
        <taxon>Saccharothrix</taxon>
    </lineage>
</organism>
<keyword evidence="2" id="KW-1185">Reference proteome</keyword>
<name>A0ABW1NXW6_9PSEU</name>
<dbReference type="EMBL" id="JBHSQO010000002">
    <property type="protein sequence ID" value="MFC6088210.1"/>
    <property type="molecule type" value="Genomic_DNA"/>
</dbReference>
<accession>A0ABW1NXW6</accession>
<evidence type="ECO:0000313" key="2">
    <source>
        <dbReference type="Proteomes" id="UP001596220"/>
    </source>
</evidence>
<evidence type="ECO:0000313" key="1">
    <source>
        <dbReference type="EMBL" id="MFC6088210.1"/>
    </source>
</evidence>
<reference evidence="2" key="1">
    <citation type="journal article" date="2019" name="Int. J. Syst. Evol. Microbiol.">
        <title>The Global Catalogue of Microorganisms (GCM) 10K type strain sequencing project: providing services to taxonomists for standard genome sequencing and annotation.</title>
        <authorList>
            <consortium name="The Broad Institute Genomics Platform"/>
            <consortium name="The Broad Institute Genome Sequencing Center for Infectious Disease"/>
            <person name="Wu L."/>
            <person name="Ma J."/>
        </authorList>
    </citation>
    <scope>NUCLEOTIDE SEQUENCE [LARGE SCALE GENOMIC DNA]</scope>
    <source>
        <strain evidence="2">CGMCC 4.7246</strain>
    </source>
</reference>
<sequence>MAVFREIWLRHGLGIRNEKLLAIRGSDLGDLLHVGPDDDALDVLVKVRWQVEDAVTRVGLSRRDRKLLLYAFNAPRDAELNRCRTQGERLAVLAAREPTDHGKGTTDKLVVEQAALVVAHWRVGRAPVPPSGELARLRRAEGEDRLPDPLERLVIRFNQPDRAEIEDLLPRRTLHFPVEGRRLATVRTAEGAEFLCVFTHPALLDEFRERTGAVHGGVRSAEGRGLIRRLTRVGGVGLAFNPVVGDTATTYWTAGQVAAAWGAGEG</sequence>
<comment type="caution">
    <text evidence="1">The sequence shown here is derived from an EMBL/GenBank/DDBJ whole genome shotgun (WGS) entry which is preliminary data.</text>
</comment>
<gene>
    <name evidence="1" type="ORF">ACFP3R_02910</name>
</gene>
<evidence type="ECO:0008006" key="3">
    <source>
        <dbReference type="Google" id="ProtNLM"/>
    </source>
</evidence>
<protein>
    <recommendedName>
        <fullName evidence="3">SseB family protein</fullName>
    </recommendedName>
</protein>
<proteinExistence type="predicted"/>